<evidence type="ECO:0000256" key="5">
    <source>
        <dbReference type="HAMAP-Rule" id="MF_00391"/>
    </source>
</evidence>
<dbReference type="FunFam" id="1.10.287.3980:FF:000001">
    <property type="entry name" value="Mitochondrial ribosomal protein L34"/>
    <property type="match status" value="1"/>
</dbReference>
<dbReference type="GO" id="GO:0006412">
    <property type="term" value="P:translation"/>
    <property type="evidence" value="ECO:0007669"/>
    <property type="project" value="UniProtKB-UniRule"/>
</dbReference>
<evidence type="ECO:0000256" key="6">
    <source>
        <dbReference type="SAM" id="MobiDB-lite"/>
    </source>
</evidence>
<dbReference type="PANTHER" id="PTHR14503">
    <property type="entry name" value="MITOCHONDRIAL RIBOSOMAL PROTEIN 34 FAMILY MEMBER"/>
    <property type="match status" value="1"/>
</dbReference>
<evidence type="ECO:0000313" key="7">
    <source>
        <dbReference type="EMBL" id="PIZ49550.1"/>
    </source>
</evidence>
<evidence type="ECO:0000256" key="4">
    <source>
        <dbReference type="ARBA" id="ARBA00035177"/>
    </source>
</evidence>
<dbReference type="InterPro" id="IPR020939">
    <property type="entry name" value="Ribosomal_bL34_CS"/>
</dbReference>
<feature type="compositionally biased region" description="Basic residues" evidence="6">
    <location>
        <begin position="31"/>
        <end position="45"/>
    </location>
</feature>
<dbReference type="GO" id="GO:0003735">
    <property type="term" value="F:structural constituent of ribosome"/>
    <property type="evidence" value="ECO:0007669"/>
    <property type="project" value="InterPro"/>
</dbReference>
<comment type="similarity">
    <text evidence="1 5">Belongs to the bacterial ribosomal protein bL34 family.</text>
</comment>
<gene>
    <name evidence="5" type="primary">rpmH</name>
    <name evidence="7" type="ORF">COY29_01600</name>
</gene>
<name>A0A2M7TNN2_9BACT</name>
<dbReference type="PROSITE" id="PS00784">
    <property type="entry name" value="RIBOSOMAL_L34"/>
    <property type="match status" value="1"/>
</dbReference>
<dbReference type="Proteomes" id="UP000229753">
    <property type="component" value="Unassembled WGS sequence"/>
</dbReference>
<dbReference type="GO" id="GO:1990904">
    <property type="term" value="C:ribonucleoprotein complex"/>
    <property type="evidence" value="ECO:0007669"/>
    <property type="project" value="UniProtKB-KW"/>
</dbReference>
<sequence length="45" mass="5630">MPKRTYQPKKIKKARKHGFRCRMKSRDGRKTLKRRRQKGRKRISF</sequence>
<dbReference type="Gene3D" id="1.10.287.3980">
    <property type="match status" value="1"/>
</dbReference>
<dbReference type="EMBL" id="PFNO01000047">
    <property type="protein sequence ID" value="PIZ49550.1"/>
    <property type="molecule type" value="Genomic_DNA"/>
</dbReference>
<evidence type="ECO:0000256" key="3">
    <source>
        <dbReference type="ARBA" id="ARBA00023274"/>
    </source>
</evidence>
<organism evidence="7 8">
    <name type="scientific">Candidatus Woesebacteria bacterium CG_4_10_14_0_2_um_filter_39_14</name>
    <dbReference type="NCBI Taxonomy" id="1975054"/>
    <lineage>
        <taxon>Bacteria</taxon>
        <taxon>Candidatus Woeseibacteriota</taxon>
    </lineage>
</organism>
<protein>
    <recommendedName>
        <fullName evidence="4 5">Large ribosomal subunit protein bL34</fullName>
    </recommendedName>
</protein>
<evidence type="ECO:0000256" key="1">
    <source>
        <dbReference type="ARBA" id="ARBA00010111"/>
    </source>
</evidence>
<proteinExistence type="inferred from homology"/>
<feature type="compositionally biased region" description="Basic residues" evidence="6">
    <location>
        <begin position="1"/>
        <end position="23"/>
    </location>
</feature>
<dbReference type="NCBIfam" id="TIGR01030">
    <property type="entry name" value="rpmH_bact"/>
    <property type="match status" value="1"/>
</dbReference>
<keyword evidence="3 5" id="KW-0687">Ribonucleoprotein</keyword>
<accession>A0A2M7TNN2</accession>
<dbReference type="GO" id="GO:0005840">
    <property type="term" value="C:ribosome"/>
    <property type="evidence" value="ECO:0007669"/>
    <property type="project" value="UniProtKB-KW"/>
</dbReference>
<evidence type="ECO:0000313" key="8">
    <source>
        <dbReference type="Proteomes" id="UP000229753"/>
    </source>
</evidence>
<dbReference type="InterPro" id="IPR000271">
    <property type="entry name" value="Ribosomal_bL34"/>
</dbReference>
<comment type="caution">
    <text evidence="7">The sequence shown here is derived from an EMBL/GenBank/DDBJ whole genome shotgun (WGS) entry which is preliminary data.</text>
</comment>
<dbReference type="PANTHER" id="PTHR14503:SF4">
    <property type="entry name" value="LARGE RIBOSOMAL SUBUNIT PROTEIN BL34M"/>
    <property type="match status" value="1"/>
</dbReference>
<dbReference type="AlphaFoldDB" id="A0A2M7TNN2"/>
<feature type="region of interest" description="Disordered" evidence="6">
    <location>
        <begin position="1"/>
        <end position="45"/>
    </location>
</feature>
<evidence type="ECO:0000256" key="2">
    <source>
        <dbReference type="ARBA" id="ARBA00022980"/>
    </source>
</evidence>
<dbReference type="HAMAP" id="MF_00391">
    <property type="entry name" value="Ribosomal_bL34"/>
    <property type="match status" value="1"/>
</dbReference>
<reference evidence="8" key="1">
    <citation type="submission" date="2017-09" db="EMBL/GenBank/DDBJ databases">
        <title>Depth-based differentiation of microbial function through sediment-hosted aquifers and enrichment of novel symbionts in the deep terrestrial subsurface.</title>
        <authorList>
            <person name="Probst A.J."/>
            <person name="Ladd B."/>
            <person name="Jarett J.K."/>
            <person name="Geller-Mcgrath D.E."/>
            <person name="Sieber C.M.K."/>
            <person name="Emerson J.B."/>
            <person name="Anantharaman K."/>
            <person name="Thomas B.C."/>
            <person name="Malmstrom R."/>
            <person name="Stieglmeier M."/>
            <person name="Klingl A."/>
            <person name="Woyke T."/>
            <person name="Ryan C.M."/>
            <person name="Banfield J.F."/>
        </authorList>
    </citation>
    <scope>NUCLEOTIDE SEQUENCE [LARGE SCALE GENOMIC DNA]</scope>
</reference>
<keyword evidence="2 5" id="KW-0689">Ribosomal protein</keyword>
<dbReference type="Pfam" id="PF00468">
    <property type="entry name" value="Ribosomal_L34"/>
    <property type="match status" value="1"/>
</dbReference>